<feature type="transmembrane region" description="Helical" evidence="6">
    <location>
        <begin position="335"/>
        <end position="357"/>
    </location>
</feature>
<evidence type="ECO:0000256" key="4">
    <source>
        <dbReference type="ARBA" id="ARBA00022989"/>
    </source>
</evidence>
<feature type="transmembrane region" description="Helical" evidence="6">
    <location>
        <begin position="455"/>
        <end position="476"/>
    </location>
</feature>
<organism evidence="7 8">
    <name type="scientific">Pannonibacter indicus</name>
    <dbReference type="NCBI Taxonomy" id="466044"/>
    <lineage>
        <taxon>Bacteria</taxon>
        <taxon>Pseudomonadati</taxon>
        <taxon>Pseudomonadota</taxon>
        <taxon>Alphaproteobacteria</taxon>
        <taxon>Hyphomicrobiales</taxon>
        <taxon>Stappiaceae</taxon>
        <taxon>Pannonibacter</taxon>
    </lineage>
</organism>
<keyword evidence="3 6" id="KW-0812">Transmembrane</keyword>
<keyword evidence="8" id="KW-1185">Reference proteome</keyword>
<feature type="transmembrane region" description="Helical" evidence="6">
    <location>
        <begin position="49"/>
        <end position="66"/>
    </location>
</feature>
<feature type="transmembrane region" description="Helical" evidence="6">
    <location>
        <begin position="122"/>
        <end position="141"/>
    </location>
</feature>
<dbReference type="InterPro" id="IPR050833">
    <property type="entry name" value="Poly_Biosynth_Transport"/>
</dbReference>
<dbReference type="PANTHER" id="PTHR30250:SF11">
    <property type="entry name" value="O-ANTIGEN TRANSPORTER-RELATED"/>
    <property type="match status" value="1"/>
</dbReference>
<accession>A0A0K6HVR9</accession>
<sequence length="491" mass="54966">MHRPAQNGTPEKRIFSAIALNGSSRLIRIITQIGMITAMGMLLPTQDLAVSLFFLLIIEIGTTLTTKTFTQSLMNKCDKFDQYESSAFYLNFSLSVIASIVTFLLSYFYLNNSTEIDHIFGSLFSVMAISIGPIISSMTIIPQARFSASVNFGPIALSESISVFTSSIFAIIFAFFFHSYEAIIVYLIFQRIFEFCILSFFCYPLPRSLPDRVTAVEHLRFSAPLIATFLITSAVVTADQFFVSLFFGADVFALYAFARRLTDQPVRILMHALERSMIPTLVSIKSNIDQYKKFCLHAFFLCSLISGSFFLPFIAGSKPFVDFLFPENLHDSYKFISIFSAQSAFIPIGSLLFSILVSFGRTKWIFFFTFTRLFVAFSIILILALSLSLNSVQFAITVAFMNVAMLIPNFALANRDLNIPTTKVLKAILRGHVPGLIGLSVCLATPLFVHGSSYFLFLVQIVLTISSVIISTLLIAKDEISSIKISRWRKK</sequence>
<dbReference type="Pfam" id="PF13440">
    <property type="entry name" value="Polysacc_synt_3"/>
    <property type="match status" value="1"/>
</dbReference>
<dbReference type="AlphaFoldDB" id="A0A0K6HVR9"/>
<name>A0A0K6HVR9_9HYPH</name>
<dbReference type="EMBL" id="CYHE01000003">
    <property type="protein sequence ID" value="CUA94888.1"/>
    <property type="molecule type" value="Genomic_DNA"/>
</dbReference>
<feature type="transmembrane region" description="Helical" evidence="6">
    <location>
        <begin position="153"/>
        <end position="177"/>
    </location>
</feature>
<evidence type="ECO:0000313" key="7">
    <source>
        <dbReference type="EMBL" id="CUA94888.1"/>
    </source>
</evidence>
<feature type="transmembrane region" description="Helical" evidence="6">
    <location>
        <begin position="183"/>
        <end position="206"/>
    </location>
</feature>
<proteinExistence type="predicted"/>
<feature type="transmembrane region" description="Helical" evidence="6">
    <location>
        <begin position="392"/>
        <end position="412"/>
    </location>
</feature>
<evidence type="ECO:0000256" key="3">
    <source>
        <dbReference type="ARBA" id="ARBA00022692"/>
    </source>
</evidence>
<keyword evidence="5 6" id="KW-0472">Membrane</keyword>
<evidence type="ECO:0000256" key="1">
    <source>
        <dbReference type="ARBA" id="ARBA00004651"/>
    </source>
</evidence>
<keyword evidence="4 6" id="KW-1133">Transmembrane helix</keyword>
<comment type="subcellular location">
    <subcellularLocation>
        <location evidence="1">Cell membrane</location>
        <topology evidence="1">Multi-pass membrane protein</topology>
    </subcellularLocation>
</comment>
<dbReference type="GO" id="GO:0005886">
    <property type="term" value="C:plasma membrane"/>
    <property type="evidence" value="ECO:0007669"/>
    <property type="project" value="UniProtKB-SubCell"/>
</dbReference>
<keyword evidence="2" id="KW-1003">Cell membrane</keyword>
<dbReference type="PANTHER" id="PTHR30250">
    <property type="entry name" value="PST FAMILY PREDICTED COLANIC ACID TRANSPORTER"/>
    <property type="match status" value="1"/>
</dbReference>
<reference evidence="8" key="1">
    <citation type="submission" date="2015-08" db="EMBL/GenBank/DDBJ databases">
        <authorList>
            <person name="Varghese N."/>
        </authorList>
    </citation>
    <scope>NUCLEOTIDE SEQUENCE [LARGE SCALE GENOMIC DNA]</scope>
    <source>
        <strain evidence="8">DSM 23407</strain>
    </source>
</reference>
<feature type="transmembrane region" description="Helical" evidence="6">
    <location>
        <begin position="294"/>
        <end position="315"/>
    </location>
</feature>
<evidence type="ECO:0000256" key="2">
    <source>
        <dbReference type="ARBA" id="ARBA00022475"/>
    </source>
</evidence>
<protein>
    <submittedName>
        <fullName evidence="7">Membrane protein involved in the export of O-antigen and teichoic acid</fullName>
    </submittedName>
</protein>
<feature type="transmembrane region" description="Helical" evidence="6">
    <location>
        <begin position="87"/>
        <end position="110"/>
    </location>
</feature>
<evidence type="ECO:0000256" key="5">
    <source>
        <dbReference type="ARBA" id="ARBA00023136"/>
    </source>
</evidence>
<evidence type="ECO:0000313" key="8">
    <source>
        <dbReference type="Proteomes" id="UP000183900"/>
    </source>
</evidence>
<evidence type="ECO:0000256" key="6">
    <source>
        <dbReference type="SAM" id="Phobius"/>
    </source>
</evidence>
<gene>
    <name evidence="7" type="ORF">Ga0061067_103346</name>
</gene>
<dbReference type="Proteomes" id="UP000183900">
    <property type="component" value="Unassembled WGS sequence"/>
</dbReference>
<feature type="transmembrane region" description="Helical" evidence="6">
    <location>
        <begin position="433"/>
        <end position="449"/>
    </location>
</feature>
<feature type="transmembrane region" description="Helical" evidence="6">
    <location>
        <begin position="364"/>
        <end position="386"/>
    </location>
</feature>